<dbReference type="AlphaFoldDB" id="A0A6N6VXM6"/>
<dbReference type="PROSITE" id="PS50088">
    <property type="entry name" value="ANK_REPEAT"/>
    <property type="match status" value="1"/>
</dbReference>
<organism evidence="4 5">
    <name type="scientific">Silvanigrella paludirubra</name>
    <dbReference type="NCBI Taxonomy" id="2499159"/>
    <lineage>
        <taxon>Bacteria</taxon>
        <taxon>Pseudomonadati</taxon>
        <taxon>Bdellovibrionota</taxon>
        <taxon>Oligoflexia</taxon>
        <taxon>Silvanigrellales</taxon>
        <taxon>Silvanigrellaceae</taxon>
        <taxon>Silvanigrella</taxon>
    </lineage>
</organism>
<reference evidence="4 5" key="1">
    <citation type="submission" date="2019-10" db="EMBL/GenBank/DDBJ databases">
        <title>New species of Slilvanegrellaceae.</title>
        <authorList>
            <person name="Pitt A."/>
            <person name="Hahn M.W."/>
        </authorList>
    </citation>
    <scope>NUCLEOTIDE SEQUENCE [LARGE SCALE GENOMIC DNA]</scope>
    <source>
        <strain evidence="4 5">SP-Ram-0.45-NSY-1</strain>
    </source>
</reference>
<dbReference type="InterPro" id="IPR036770">
    <property type="entry name" value="Ankyrin_rpt-contain_sf"/>
</dbReference>
<dbReference type="RefSeq" id="WP_153418307.1">
    <property type="nucleotide sequence ID" value="NZ_WFLM01000001.1"/>
</dbReference>
<dbReference type="PANTHER" id="PTHR24198:SF165">
    <property type="entry name" value="ANKYRIN REPEAT-CONTAINING PROTEIN-RELATED"/>
    <property type="match status" value="1"/>
</dbReference>
<gene>
    <name evidence="4" type="ORF">GCL60_02355</name>
</gene>
<dbReference type="OrthoDB" id="198309at2"/>
<sequence length="663" mass="78306">MTLNQNKNVENWFTKYLSEIDSSEGYCINSGQILQNFFGIRDGYCAGLSLVWILCCLNEIGNLKNLNLHDAFYTKRKLKLKNDENQSSILNELSEDFKKNKVSLDWFFSSIEYIKDHYNSKSFIRFENLEHNQEILRFKKYIQNFDELTRESLIYNDVSVCNFTRDQSNNPLFDNISEIFKDYIKKNGDIDLKILVCSPQHAMALYIKPIIDTNQYAIIFYDPNTNSPPFKNRVKKNATDLINEIKAMISSCFYILTTKNTPIYFINLTNFNSDRFQKYKPSFIGFRKNQDINYVQNINKLLCYFGFNLCDYSFNYIISQKNIDLNYTDSERNFNILYYLIKKNIKDKLEILLRHPSLDVNFIYKNNDNISVFEFADRCAAFSKDYDILKLLLEHPKISNITKKNNYNRLTFYKNFKHNEIYPEEDAPFNGDIIKYTDYYFNNKKFKYSKNNKMDTNSFMKKELVYASEVEIVLSKNEIAFPIKNINYEITKANYLSEKSPVFQFANQSSSFSLIQKTKKEESNNIIIKKIDKNKKEIMPLSSKPETKKTNFTHIDSFRNLQADQKDPLSSLKNNDFQSTKKFIEDNENISMKDIDGNTLLHLAALSGNMEIIRSLIYKNPRLSTEKNKHGRTPKDLISFSFDKREIYNYLKKFEDACSKRIY</sequence>
<dbReference type="InterPro" id="IPR002110">
    <property type="entry name" value="Ankyrin_rpt"/>
</dbReference>
<evidence type="ECO:0000256" key="3">
    <source>
        <dbReference type="PROSITE-ProRule" id="PRU00023"/>
    </source>
</evidence>
<name>A0A6N6VXM6_9BACT</name>
<evidence type="ECO:0000313" key="4">
    <source>
        <dbReference type="EMBL" id="KAB8040789.1"/>
    </source>
</evidence>
<dbReference type="Gene3D" id="1.25.40.20">
    <property type="entry name" value="Ankyrin repeat-containing domain"/>
    <property type="match status" value="1"/>
</dbReference>
<keyword evidence="1" id="KW-0677">Repeat</keyword>
<keyword evidence="2 3" id="KW-0040">ANK repeat</keyword>
<comment type="caution">
    <text evidence="4">The sequence shown here is derived from an EMBL/GenBank/DDBJ whole genome shotgun (WGS) entry which is preliminary data.</text>
</comment>
<evidence type="ECO:0000256" key="1">
    <source>
        <dbReference type="ARBA" id="ARBA00022737"/>
    </source>
</evidence>
<dbReference type="EMBL" id="WFLM01000001">
    <property type="protein sequence ID" value="KAB8040789.1"/>
    <property type="molecule type" value="Genomic_DNA"/>
</dbReference>
<evidence type="ECO:0000256" key="2">
    <source>
        <dbReference type="ARBA" id="ARBA00023043"/>
    </source>
</evidence>
<dbReference type="Pfam" id="PF00023">
    <property type="entry name" value="Ank"/>
    <property type="match status" value="1"/>
</dbReference>
<dbReference type="PROSITE" id="PS50297">
    <property type="entry name" value="ANK_REP_REGION"/>
    <property type="match status" value="1"/>
</dbReference>
<keyword evidence="5" id="KW-1185">Reference proteome</keyword>
<accession>A0A6N6VXM6</accession>
<evidence type="ECO:0000313" key="5">
    <source>
        <dbReference type="Proteomes" id="UP000437748"/>
    </source>
</evidence>
<proteinExistence type="predicted"/>
<feature type="repeat" description="ANK" evidence="3">
    <location>
        <begin position="596"/>
        <end position="628"/>
    </location>
</feature>
<dbReference type="PANTHER" id="PTHR24198">
    <property type="entry name" value="ANKYRIN REPEAT AND PROTEIN KINASE DOMAIN-CONTAINING PROTEIN"/>
    <property type="match status" value="1"/>
</dbReference>
<dbReference type="SUPFAM" id="SSF48403">
    <property type="entry name" value="Ankyrin repeat"/>
    <property type="match status" value="1"/>
</dbReference>
<protein>
    <submittedName>
        <fullName evidence="4">Uncharacterized protein</fullName>
    </submittedName>
</protein>
<dbReference type="SMART" id="SM00248">
    <property type="entry name" value="ANK"/>
    <property type="match status" value="3"/>
</dbReference>
<dbReference type="Proteomes" id="UP000437748">
    <property type="component" value="Unassembled WGS sequence"/>
</dbReference>